<proteinExistence type="predicted"/>
<reference evidence="1" key="1">
    <citation type="journal article" date="2015" name="Genome Announc.">
        <title>Draft Genome Sequence of Tolypothrix boutellei Strain VB521301.</title>
        <authorList>
            <person name="Chandrababunaidu M.M."/>
            <person name="Singh D."/>
            <person name="Sen D."/>
            <person name="Bhan S."/>
            <person name="Das S."/>
            <person name="Gupta A."/>
            <person name="Adhikary S.P."/>
            <person name="Tripathy S."/>
        </authorList>
    </citation>
    <scope>NUCLEOTIDE SEQUENCE</scope>
    <source>
        <strain evidence="1">VB521301</strain>
    </source>
</reference>
<protein>
    <submittedName>
        <fullName evidence="1">Uncharacterized protein</fullName>
    </submittedName>
</protein>
<organism evidence="1">
    <name type="scientific">Tolypothrix bouteillei VB521301</name>
    <dbReference type="NCBI Taxonomy" id="1479485"/>
    <lineage>
        <taxon>Bacteria</taxon>
        <taxon>Bacillati</taxon>
        <taxon>Cyanobacteriota</taxon>
        <taxon>Cyanophyceae</taxon>
        <taxon>Nostocales</taxon>
        <taxon>Tolypothrichaceae</taxon>
        <taxon>Tolypothrix</taxon>
    </lineage>
</organism>
<gene>
    <name evidence="1" type="ORF">DA73_0202080</name>
</gene>
<sequence length="154" mass="17445">MAYQLAIDINYSENDEIYHHEIIALGISRRMNHIALHLVKYLGILSSLPVSASENRRAFIDSFIMIVSASNLLGISLAKELLSDGINSSDGNFIDEYIQLLAQLAKACEATDHQEDYPIRATWNKNIRKFFSLLVREAHSRNISICLLYTSRCV</sequence>
<dbReference type="AlphaFoldDB" id="A0A0C1RDU6"/>
<dbReference type="EMBL" id="JHEG02000007">
    <property type="protein sequence ID" value="KIE13803.1"/>
    <property type="molecule type" value="Genomic_DNA"/>
</dbReference>
<comment type="caution">
    <text evidence="1">The sequence shown here is derived from an EMBL/GenBank/DDBJ whole genome shotgun (WGS) entry which is preliminary data.</text>
</comment>
<evidence type="ECO:0000313" key="1">
    <source>
        <dbReference type="EMBL" id="KIE13803.1"/>
    </source>
</evidence>
<accession>A0A0C1RDU6</accession>
<name>A0A0C1RDU6_9CYAN</name>